<dbReference type="GO" id="GO:0016491">
    <property type="term" value="F:oxidoreductase activity"/>
    <property type="evidence" value="ECO:0007669"/>
    <property type="project" value="UniProtKB-KW"/>
</dbReference>
<protein>
    <submittedName>
        <fullName evidence="4">Short-subunit dehydrogenase</fullName>
    </submittedName>
</protein>
<dbReference type="GO" id="GO:0016020">
    <property type="term" value="C:membrane"/>
    <property type="evidence" value="ECO:0007669"/>
    <property type="project" value="TreeGrafter"/>
</dbReference>
<proteinExistence type="inferred from homology"/>
<dbReference type="PRINTS" id="PR00081">
    <property type="entry name" value="GDHRDH"/>
</dbReference>
<dbReference type="CDD" id="cd05233">
    <property type="entry name" value="SDR_c"/>
    <property type="match status" value="1"/>
</dbReference>
<evidence type="ECO:0000256" key="2">
    <source>
        <dbReference type="ARBA" id="ARBA00023002"/>
    </source>
</evidence>
<dbReference type="InterPro" id="IPR020904">
    <property type="entry name" value="Sc_DH/Rdtase_CS"/>
</dbReference>
<reference evidence="4 5" key="1">
    <citation type="submission" date="2019-03" db="EMBL/GenBank/DDBJ databases">
        <title>Freshwater and sediment microbial communities from various areas in North America, analyzing microbe dynamics in response to fracking.</title>
        <authorList>
            <person name="Lamendella R."/>
        </authorList>
    </citation>
    <scope>NUCLEOTIDE SEQUENCE [LARGE SCALE GENOMIC DNA]</scope>
    <source>
        <strain evidence="4 5">74A</strain>
    </source>
</reference>
<dbReference type="PRINTS" id="PR00080">
    <property type="entry name" value="SDRFAMILY"/>
</dbReference>
<dbReference type="NCBIfam" id="NF006565">
    <property type="entry name" value="PRK09072.1"/>
    <property type="match status" value="1"/>
</dbReference>
<dbReference type="PANTHER" id="PTHR44196">
    <property type="entry name" value="DEHYDROGENASE/REDUCTASE SDR FAMILY MEMBER 7B"/>
    <property type="match status" value="1"/>
</dbReference>
<dbReference type="Pfam" id="PF00106">
    <property type="entry name" value="adh_short"/>
    <property type="match status" value="1"/>
</dbReference>
<evidence type="ECO:0000313" key="5">
    <source>
        <dbReference type="Proteomes" id="UP000294832"/>
    </source>
</evidence>
<dbReference type="PANTHER" id="PTHR44196:SF1">
    <property type="entry name" value="DEHYDROGENASE_REDUCTASE SDR FAMILY MEMBER 7B"/>
    <property type="match status" value="1"/>
</dbReference>
<sequence>MKIHRRRVVITGASGGIGNAVTKALAVQGHELLLCGRNSSKLNVLKDEIEGNGHQLLTADLTATAGLKALFNAAQAFEADTLINCLGVNQLQLLAASNAADSERIISTNLLAPMNICRTLLPLLQLKPSTIVNVGSVLGSIGCAGSTLYCASKAGLHGFTEALRRELADTSVTVLYFAPRATDTELNSQEMQDMNQQLGNKTDSPEWVAEQLCQALAQRRQGDVYLGWPESLFVRINALLPNVVDKSLLKQLPIIKRFCQGTTSAPQTAGEHHEVS</sequence>
<dbReference type="AlphaFoldDB" id="A0A4R2F7H8"/>
<keyword evidence="5" id="KW-1185">Reference proteome</keyword>
<comment type="similarity">
    <text evidence="1 3">Belongs to the short-chain dehydrogenases/reductases (SDR) family.</text>
</comment>
<dbReference type="PROSITE" id="PS00061">
    <property type="entry name" value="ADH_SHORT"/>
    <property type="match status" value="1"/>
</dbReference>
<dbReference type="Proteomes" id="UP000294832">
    <property type="component" value="Unassembled WGS sequence"/>
</dbReference>
<evidence type="ECO:0000313" key="4">
    <source>
        <dbReference type="EMBL" id="TCN82060.1"/>
    </source>
</evidence>
<dbReference type="InterPro" id="IPR002347">
    <property type="entry name" value="SDR_fam"/>
</dbReference>
<keyword evidence="2" id="KW-0560">Oxidoreductase</keyword>
<comment type="caution">
    <text evidence="4">The sequence shown here is derived from an EMBL/GenBank/DDBJ whole genome shotgun (WGS) entry which is preliminary data.</text>
</comment>
<organism evidence="4 5">
    <name type="scientific">Shewanella fodinae</name>
    <dbReference type="NCBI Taxonomy" id="552357"/>
    <lineage>
        <taxon>Bacteria</taxon>
        <taxon>Pseudomonadati</taxon>
        <taxon>Pseudomonadota</taxon>
        <taxon>Gammaproteobacteria</taxon>
        <taxon>Alteromonadales</taxon>
        <taxon>Shewanellaceae</taxon>
        <taxon>Shewanella</taxon>
    </lineage>
</organism>
<gene>
    <name evidence="4" type="ORF">EDC91_12033</name>
</gene>
<accession>A0A4R2F7H8</accession>
<name>A0A4R2F7H8_9GAMM</name>
<dbReference type="OrthoDB" id="3178062at2"/>
<evidence type="ECO:0000256" key="3">
    <source>
        <dbReference type="RuleBase" id="RU000363"/>
    </source>
</evidence>
<dbReference type="EMBL" id="SLWF01000020">
    <property type="protein sequence ID" value="TCN82060.1"/>
    <property type="molecule type" value="Genomic_DNA"/>
</dbReference>
<dbReference type="Gene3D" id="3.40.50.720">
    <property type="entry name" value="NAD(P)-binding Rossmann-like Domain"/>
    <property type="match status" value="1"/>
</dbReference>
<dbReference type="InterPro" id="IPR036291">
    <property type="entry name" value="NAD(P)-bd_dom_sf"/>
</dbReference>
<evidence type="ECO:0000256" key="1">
    <source>
        <dbReference type="ARBA" id="ARBA00006484"/>
    </source>
</evidence>
<dbReference type="SUPFAM" id="SSF51735">
    <property type="entry name" value="NAD(P)-binding Rossmann-fold domains"/>
    <property type="match status" value="1"/>
</dbReference>